<feature type="region of interest" description="Disordered" evidence="1">
    <location>
        <begin position="1"/>
        <end position="105"/>
    </location>
</feature>
<evidence type="ECO:0000313" key="3">
    <source>
        <dbReference type="Proteomes" id="UP000015106"/>
    </source>
</evidence>
<dbReference type="EnsemblPlants" id="TuG1812G0200005009.01.T02">
    <property type="protein sequence ID" value="TuG1812G0200005009.01.T02"/>
    <property type="gene ID" value="TuG1812G0200005009.01"/>
</dbReference>
<accession>A0A8R7PJK6</accession>
<reference evidence="2" key="3">
    <citation type="submission" date="2022-06" db="UniProtKB">
        <authorList>
            <consortium name="EnsemblPlants"/>
        </authorList>
    </citation>
    <scope>IDENTIFICATION</scope>
</reference>
<dbReference type="Proteomes" id="UP000015106">
    <property type="component" value="Chromosome 2"/>
</dbReference>
<proteinExistence type="predicted"/>
<organism evidence="2 3">
    <name type="scientific">Triticum urartu</name>
    <name type="common">Red wild einkorn</name>
    <name type="synonym">Crithodium urartu</name>
    <dbReference type="NCBI Taxonomy" id="4572"/>
    <lineage>
        <taxon>Eukaryota</taxon>
        <taxon>Viridiplantae</taxon>
        <taxon>Streptophyta</taxon>
        <taxon>Embryophyta</taxon>
        <taxon>Tracheophyta</taxon>
        <taxon>Spermatophyta</taxon>
        <taxon>Magnoliopsida</taxon>
        <taxon>Liliopsida</taxon>
        <taxon>Poales</taxon>
        <taxon>Poaceae</taxon>
        <taxon>BOP clade</taxon>
        <taxon>Pooideae</taxon>
        <taxon>Triticodae</taxon>
        <taxon>Triticeae</taxon>
        <taxon>Triticinae</taxon>
        <taxon>Triticum</taxon>
    </lineage>
</organism>
<reference evidence="3" key="1">
    <citation type="journal article" date="2013" name="Nature">
        <title>Draft genome of the wheat A-genome progenitor Triticum urartu.</title>
        <authorList>
            <person name="Ling H.Q."/>
            <person name="Zhao S."/>
            <person name="Liu D."/>
            <person name="Wang J."/>
            <person name="Sun H."/>
            <person name="Zhang C."/>
            <person name="Fan H."/>
            <person name="Li D."/>
            <person name="Dong L."/>
            <person name="Tao Y."/>
            <person name="Gao C."/>
            <person name="Wu H."/>
            <person name="Li Y."/>
            <person name="Cui Y."/>
            <person name="Guo X."/>
            <person name="Zheng S."/>
            <person name="Wang B."/>
            <person name="Yu K."/>
            <person name="Liang Q."/>
            <person name="Yang W."/>
            <person name="Lou X."/>
            <person name="Chen J."/>
            <person name="Feng M."/>
            <person name="Jian J."/>
            <person name="Zhang X."/>
            <person name="Luo G."/>
            <person name="Jiang Y."/>
            <person name="Liu J."/>
            <person name="Wang Z."/>
            <person name="Sha Y."/>
            <person name="Zhang B."/>
            <person name="Wu H."/>
            <person name="Tang D."/>
            <person name="Shen Q."/>
            <person name="Xue P."/>
            <person name="Zou S."/>
            <person name="Wang X."/>
            <person name="Liu X."/>
            <person name="Wang F."/>
            <person name="Yang Y."/>
            <person name="An X."/>
            <person name="Dong Z."/>
            <person name="Zhang K."/>
            <person name="Zhang X."/>
            <person name="Luo M.C."/>
            <person name="Dvorak J."/>
            <person name="Tong Y."/>
            <person name="Wang J."/>
            <person name="Yang H."/>
            <person name="Li Z."/>
            <person name="Wang D."/>
            <person name="Zhang A."/>
            <person name="Wang J."/>
        </authorList>
    </citation>
    <scope>NUCLEOTIDE SEQUENCE</scope>
    <source>
        <strain evidence="3">cv. G1812</strain>
    </source>
</reference>
<feature type="compositionally biased region" description="Basic residues" evidence="1">
    <location>
        <begin position="1"/>
        <end position="19"/>
    </location>
</feature>
<feature type="compositionally biased region" description="Low complexity" evidence="1">
    <location>
        <begin position="20"/>
        <end position="29"/>
    </location>
</feature>
<protein>
    <submittedName>
        <fullName evidence="2">Uncharacterized protein</fullName>
    </submittedName>
</protein>
<reference evidence="2" key="2">
    <citation type="submission" date="2018-03" db="EMBL/GenBank/DDBJ databases">
        <title>The Triticum urartu genome reveals the dynamic nature of wheat genome evolution.</title>
        <authorList>
            <person name="Ling H."/>
            <person name="Ma B."/>
            <person name="Shi X."/>
            <person name="Liu H."/>
            <person name="Dong L."/>
            <person name="Sun H."/>
            <person name="Cao Y."/>
            <person name="Gao Q."/>
            <person name="Zheng S."/>
            <person name="Li Y."/>
            <person name="Yu Y."/>
            <person name="Du H."/>
            <person name="Qi M."/>
            <person name="Li Y."/>
            <person name="Yu H."/>
            <person name="Cui Y."/>
            <person name="Wang N."/>
            <person name="Chen C."/>
            <person name="Wu H."/>
            <person name="Zhao Y."/>
            <person name="Zhang J."/>
            <person name="Li Y."/>
            <person name="Zhou W."/>
            <person name="Zhang B."/>
            <person name="Hu W."/>
            <person name="Eijk M."/>
            <person name="Tang J."/>
            <person name="Witsenboer H."/>
            <person name="Zhao S."/>
            <person name="Li Z."/>
            <person name="Zhang A."/>
            <person name="Wang D."/>
            <person name="Liang C."/>
        </authorList>
    </citation>
    <scope>NUCLEOTIDE SEQUENCE [LARGE SCALE GENOMIC DNA]</scope>
    <source>
        <strain evidence="2">cv. G1812</strain>
    </source>
</reference>
<evidence type="ECO:0000256" key="1">
    <source>
        <dbReference type="SAM" id="MobiDB-lite"/>
    </source>
</evidence>
<evidence type="ECO:0000313" key="2">
    <source>
        <dbReference type="EnsemblPlants" id="TuG1812G0200005009.01.T02"/>
    </source>
</evidence>
<dbReference type="EnsemblPlants" id="TuG1812G0200005009.01.T03">
    <property type="protein sequence ID" value="TuG1812G0200005009.01.T03"/>
    <property type="gene ID" value="TuG1812G0200005009.01"/>
</dbReference>
<dbReference type="AlphaFoldDB" id="A0A8R7PJK6"/>
<sequence>LTLATHKPKPKSHTSRRHPSSPSIRSCRCTSHRRPRGPAPPEAPVQLAVQPHHQQPEVKPRRQLIRRPTPRLPIRSRRCASTASGATRPPEALAQPAVHPDVSPWRWTTRPPICAAKEPHKPLHPEVPASCPSSTSGDGSLFPLVLPSFKSNRCILVFN</sequence>
<dbReference type="EnsemblPlants" id="TuG1812G0200005009.01.T01">
    <property type="protein sequence ID" value="TuG1812G0200005009.01.T01"/>
    <property type="gene ID" value="TuG1812G0200005009.01"/>
</dbReference>
<dbReference type="Gramene" id="TuG1812G0200005009.01.T03">
    <property type="protein sequence ID" value="TuG1812G0200005009.01.T03"/>
    <property type="gene ID" value="TuG1812G0200005009.01"/>
</dbReference>
<keyword evidence="3" id="KW-1185">Reference proteome</keyword>
<dbReference type="Gramene" id="TuG1812G0200005009.01.T02">
    <property type="protein sequence ID" value="TuG1812G0200005009.01.T02"/>
    <property type="gene ID" value="TuG1812G0200005009.01"/>
</dbReference>
<feature type="compositionally biased region" description="Basic residues" evidence="1">
    <location>
        <begin position="61"/>
        <end position="78"/>
    </location>
</feature>
<name>A0A8R7PJK6_TRIUA</name>
<dbReference type="Gramene" id="TuG1812G0200005009.01.T01">
    <property type="protein sequence ID" value="TuG1812G0200005009.01.T01"/>
    <property type="gene ID" value="TuG1812G0200005009.01"/>
</dbReference>